<dbReference type="InterPro" id="IPR036396">
    <property type="entry name" value="Cyt_P450_sf"/>
</dbReference>
<sequence length="508" mass="57501">MSSTDFHSNHYPDSYVPFNGVGRCVEHRGSCLPALRQTSHLTPFSASGPTEREYTFWKPGRGRGVRQWHKDFGPTLRFRGMFGRVQLSTIDPKALNHILISRAYAYPKPDTIRRGLGGVLGHGLIFAEGETHKRQKRLLGPTFSPVQIRELAPVVYKYTYLLRDKWADIIRSSQEPYVVINVHAWLSRATLDIIGSAGFGYHFGALEGDMNSSEMGKAFHYLISYLYDRRLSSKSRTPPKMLRDNILQSIPSSLRLYKPISMKLIEESLKTLERESSAVFSKKRKEAEAGGVLGDKDLISVLLRANVMAEGKECLRDEEVIGQVCRIYWSISFNQSRLTHHLAWNSTQNQMTTFLLAGHETTATALTWLLWTLAKHPDVQKRLRRELQEARVVTSDAPSIDLNFGPDADVFRPDRWLEKGQVNALPGFWSGLMTFLGGPRACIGYRFSLMELKVILAVIICHFHFDERNGLGCGPEFEGRINVVMRPQVKGEKRGLSMPLRVGLVEVP</sequence>
<dbReference type="InterPro" id="IPR001128">
    <property type="entry name" value="Cyt_P450"/>
</dbReference>
<dbReference type="Pfam" id="PF00067">
    <property type="entry name" value="p450"/>
    <property type="match status" value="3"/>
</dbReference>
<dbReference type="PANTHER" id="PTHR24305">
    <property type="entry name" value="CYTOCHROME P450"/>
    <property type="match status" value="1"/>
</dbReference>
<protein>
    <recommendedName>
        <fullName evidence="5">Cytochrome P450 monooxygenase</fullName>
    </recommendedName>
</protein>
<dbReference type="EMBL" id="GL883149">
    <property type="protein sequence ID" value="EGG00296.1"/>
    <property type="molecule type" value="Genomic_DNA"/>
</dbReference>
<comment type="similarity">
    <text evidence="1">Belongs to the cytochrome P450 family.</text>
</comment>
<accession>F4S4Z2</accession>
<dbReference type="KEGG" id="mlr:MELLADRAFT_93703"/>
<name>F4S4Z2_MELLP</name>
<dbReference type="VEuPathDB" id="FungiDB:MELLADRAFT_93703"/>
<proteinExistence type="inferred from homology"/>
<keyword evidence="4" id="KW-1185">Reference proteome</keyword>
<dbReference type="InParanoid" id="F4S4Z2"/>
<evidence type="ECO:0000313" key="3">
    <source>
        <dbReference type="EMBL" id="EGG00296.1"/>
    </source>
</evidence>
<dbReference type="GO" id="GO:0004497">
    <property type="term" value="F:monooxygenase activity"/>
    <property type="evidence" value="ECO:0007669"/>
    <property type="project" value="InterPro"/>
</dbReference>
<dbReference type="SUPFAM" id="SSF48264">
    <property type="entry name" value="Cytochrome P450"/>
    <property type="match status" value="1"/>
</dbReference>
<dbReference type="GO" id="GO:0016705">
    <property type="term" value="F:oxidoreductase activity, acting on paired donors, with incorporation or reduction of molecular oxygen"/>
    <property type="evidence" value="ECO:0007669"/>
    <property type="project" value="InterPro"/>
</dbReference>
<organism evidence="4">
    <name type="scientific">Melampsora larici-populina (strain 98AG31 / pathotype 3-4-7)</name>
    <name type="common">Poplar leaf rust fungus</name>
    <dbReference type="NCBI Taxonomy" id="747676"/>
    <lineage>
        <taxon>Eukaryota</taxon>
        <taxon>Fungi</taxon>
        <taxon>Dikarya</taxon>
        <taxon>Basidiomycota</taxon>
        <taxon>Pucciniomycotina</taxon>
        <taxon>Pucciniomycetes</taxon>
        <taxon>Pucciniales</taxon>
        <taxon>Melampsoraceae</taxon>
        <taxon>Melampsora</taxon>
    </lineage>
</organism>
<reference evidence="4" key="1">
    <citation type="journal article" date="2011" name="Proc. Natl. Acad. Sci. U.S.A.">
        <title>Obligate biotrophy features unraveled by the genomic analysis of rust fungi.</title>
        <authorList>
            <person name="Duplessis S."/>
            <person name="Cuomo C.A."/>
            <person name="Lin Y.-C."/>
            <person name="Aerts A."/>
            <person name="Tisserant E."/>
            <person name="Veneault-Fourrey C."/>
            <person name="Joly D.L."/>
            <person name="Hacquard S."/>
            <person name="Amselem J."/>
            <person name="Cantarel B.L."/>
            <person name="Chiu R."/>
            <person name="Coutinho P.M."/>
            <person name="Feau N."/>
            <person name="Field M."/>
            <person name="Frey P."/>
            <person name="Gelhaye E."/>
            <person name="Goldberg J."/>
            <person name="Grabherr M.G."/>
            <person name="Kodira C.D."/>
            <person name="Kohler A."/>
            <person name="Kuees U."/>
            <person name="Lindquist E.A."/>
            <person name="Lucas S.M."/>
            <person name="Mago R."/>
            <person name="Mauceli E."/>
            <person name="Morin E."/>
            <person name="Murat C."/>
            <person name="Pangilinan J.L."/>
            <person name="Park R."/>
            <person name="Pearson M."/>
            <person name="Quesneville H."/>
            <person name="Rouhier N."/>
            <person name="Sakthikumar S."/>
            <person name="Salamov A.A."/>
            <person name="Schmutz J."/>
            <person name="Selles B."/>
            <person name="Shapiro H."/>
            <person name="Tanguay P."/>
            <person name="Tuskan G.A."/>
            <person name="Henrissat B."/>
            <person name="Van de Peer Y."/>
            <person name="Rouze P."/>
            <person name="Ellis J.G."/>
            <person name="Dodds P.N."/>
            <person name="Schein J.E."/>
            <person name="Zhong S."/>
            <person name="Hamelin R.C."/>
            <person name="Grigoriev I.V."/>
            <person name="Szabo L.J."/>
            <person name="Martin F."/>
        </authorList>
    </citation>
    <scope>NUCLEOTIDE SEQUENCE [LARGE SCALE GENOMIC DNA]</scope>
    <source>
        <strain evidence="4">98AG31 / pathotype 3-4-7</strain>
    </source>
</reference>
<dbReference type="STRING" id="747676.F4S4Z2"/>
<evidence type="ECO:0000256" key="1">
    <source>
        <dbReference type="ARBA" id="ARBA00010617"/>
    </source>
</evidence>
<evidence type="ECO:0008006" key="5">
    <source>
        <dbReference type="Google" id="ProtNLM"/>
    </source>
</evidence>
<dbReference type="Gene3D" id="1.10.630.10">
    <property type="entry name" value="Cytochrome P450"/>
    <property type="match status" value="2"/>
</dbReference>
<dbReference type="Proteomes" id="UP000001072">
    <property type="component" value="Unassembled WGS sequence"/>
</dbReference>
<keyword evidence="2" id="KW-0560">Oxidoreductase</keyword>
<dbReference type="HOGENOM" id="CLU_001570_5_11_1"/>
<dbReference type="eggNOG" id="KOG0157">
    <property type="taxonomic scope" value="Eukaryota"/>
</dbReference>
<dbReference type="GO" id="GO:0020037">
    <property type="term" value="F:heme binding"/>
    <property type="evidence" value="ECO:0007669"/>
    <property type="project" value="InterPro"/>
</dbReference>
<dbReference type="AlphaFoldDB" id="F4S4Z2"/>
<dbReference type="InterPro" id="IPR050121">
    <property type="entry name" value="Cytochrome_P450_monoxygenase"/>
</dbReference>
<dbReference type="OrthoDB" id="1470350at2759"/>
<dbReference type="GO" id="GO:0005506">
    <property type="term" value="F:iron ion binding"/>
    <property type="evidence" value="ECO:0007669"/>
    <property type="project" value="InterPro"/>
</dbReference>
<dbReference type="RefSeq" id="XP_007416495.1">
    <property type="nucleotide sequence ID" value="XM_007416433.1"/>
</dbReference>
<evidence type="ECO:0000313" key="4">
    <source>
        <dbReference type="Proteomes" id="UP000001072"/>
    </source>
</evidence>
<dbReference type="PANTHER" id="PTHR24305:SF166">
    <property type="entry name" value="CYTOCHROME P450 12A4, MITOCHONDRIAL-RELATED"/>
    <property type="match status" value="1"/>
</dbReference>
<dbReference type="GeneID" id="18936661"/>
<gene>
    <name evidence="3" type="ORF">MELLADRAFT_93703</name>
</gene>
<dbReference type="PRINTS" id="PR00385">
    <property type="entry name" value="P450"/>
</dbReference>
<evidence type="ECO:0000256" key="2">
    <source>
        <dbReference type="ARBA" id="ARBA00023002"/>
    </source>
</evidence>